<organism evidence="1 2">
    <name type="scientific">Brassica campestris</name>
    <name type="common">Field mustard</name>
    <dbReference type="NCBI Taxonomy" id="3711"/>
    <lineage>
        <taxon>Eukaryota</taxon>
        <taxon>Viridiplantae</taxon>
        <taxon>Streptophyta</taxon>
        <taxon>Embryophyta</taxon>
        <taxon>Tracheophyta</taxon>
        <taxon>Spermatophyta</taxon>
        <taxon>Magnoliopsida</taxon>
        <taxon>eudicotyledons</taxon>
        <taxon>Gunneridae</taxon>
        <taxon>Pentapetalae</taxon>
        <taxon>rosids</taxon>
        <taxon>malvids</taxon>
        <taxon>Brassicales</taxon>
        <taxon>Brassicaceae</taxon>
        <taxon>Brassiceae</taxon>
        <taxon>Brassica</taxon>
    </lineage>
</organism>
<dbReference type="AlphaFoldDB" id="A0A8D9GN86"/>
<protein>
    <submittedName>
        <fullName evidence="1">Uncharacterized protein</fullName>
    </submittedName>
</protein>
<sequence length="35" mass="4308">MLLSMYKRFGSLNISYEPKRINNFLFYFYNSIHSL</sequence>
<proteinExistence type="predicted"/>
<dbReference type="Gramene" id="A03p52210.2_BraZ1">
    <property type="protein sequence ID" value="A03p52210.2_BraZ1.CDS.1"/>
    <property type="gene ID" value="A03g52210.2_BraZ1"/>
</dbReference>
<dbReference type="EMBL" id="LS974619">
    <property type="protein sequence ID" value="CAG7883878.1"/>
    <property type="molecule type" value="Genomic_DNA"/>
</dbReference>
<gene>
    <name evidence="1" type="ORF">BRAPAZ1V2_A03P52210.2</name>
</gene>
<feature type="non-terminal residue" evidence="1">
    <location>
        <position position="35"/>
    </location>
</feature>
<name>A0A8D9GN86_BRACM</name>
<evidence type="ECO:0000313" key="1">
    <source>
        <dbReference type="EMBL" id="CAG7883878.1"/>
    </source>
</evidence>
<reference evidence="1 2" key="1">
    <citation type="submission" date="2021-07" db="EMBL/GenBank/DDBJ databases">
        <authorList>
            <consortium name="Genoscope - CEA"/>
            <person name="William W."/>
        </authorList>
    </citation>
    <scope>NUCLEOTIDE SEQUENCE [LARGE SCALE GENOMIC DNA]</scope>
</reference>
<evidence type="ECO:0000313" key="2">
    <source>
        <dbReference type="Proteomes" id="UP000694005"/>
    </source>
</evidence>
<accession>A0A8D9GN86</accession>
<dbReference type="Proteomes" id="UP000694005">
    <property type="component" value="Chromosome A03"/>
</dbReference>